<keyword evidence="5" id="KW-1185">Reference proteome</keyword>
<dbReference type="InterPro" id="IPR050872">
    <property type="entry name" value="PPR_P_subfamily"/>
</dbReference>
<dbReference type="Gramene" id="OE9A060194T1">
    <property type="protein sequence ID" value="OE9A060194C1"/>
    <property type="gene ID" value="OE9A060194"/>
</dbReference>
<evidence type="ECO:0000313" key="4">
    <source>
        <dbReference type="EMBL" id="CAA3006501.1"/>
    </source>
</evidence>
<dbReference type="Proteomes" id="UP000594638">
    <property type="component" value="Unassembled WGS sequence"/>
</dbReference>
<dbReference type="Pfam" id="PF13041">
    <property type="entry name" value="PPR_2"/>
    <property type="match status" value="1"/>
</dbReference>
<dbReference type="AlphaFoldDB" id="A0A8S0TMC4"/>
<protein>
    <recommendedName>
        <fullName evidence="6">Pentatricopeptide repeat-containing protein</fullName>
    </recommendedName>
</protein>
<dbReference type="InterPro" id="IPR002885">
    <property type="entry name" value="PPR_rpt"/>
</dbReference>
<dbReference type="Gene3D" id="1.25.40.10">
    <property type="entry name" value="Tetratricopeptide repeat domain"/>
    <property type="match status" value="3"/>
</dbReference>
<evidence type="ECO:0000256" key="1">
    <source>
        <dbReference type="ARBA" id="ARBA00007626"/>
    </source>
</evidence>
<evidence type="ECO:0000256" key="2">
    <source>
        <dbReference type="ARBA" id="ARBA00022737"/>
    </source>
</evidence>
<dbReference type="InterPro" id="IPR011990">
    <property type="entry name" value="TPR-like_helical_dom_sf"/>
</dbReference>
<dbReference type="PANTHER" id="PTHR46128:SF211">
    <property type="entry name" value="PENTACOTRIPEPTIDE-REPEAT REGION OF PRORP DOMAIN-CONTAINING PROTEIN"/>
    <property type="match status" value="1"/>
</dbReference>
<dbReference type="OrthoDB" id="185373at2759"/>
<dbReference type="PROSITE" id="PS51375">
    <property type="entry name" value="PPR"/>
    <property type="match status" value="1"/>
</dbReference>
<name>A0A8S0TMC4_OLEEU</name>
<dbReference type="PANTHER" id="PTHR46128">
    <property type="entry name" value="MITOCHONDRIAL GROUP I INTRON SPLICING FACTOR CCM1"/>
    <property type="match status" value="1"/>
</dbReference>
<gene>
    <name evidence="4" type="ORF">OLEA9_A060194</name>
</gene>
<comment type="similarity">
    <text evidence="1">Belongs to the PPR family. P subfamily.</text>
</comment>
<evidence type="ECO:0008006" key="6">
    <source>
        <dbReference type="Google" id="ProtNLM"/>
    </source>
</evidence>
<proteinExistence type="inferred from homology"/>
<accession>A0A8S0TMC4</accession>
<evidence type="ECO:0000256" key="3">
    <source>
        <dbReference type="PROSITE-ProRule" id="PRU00708"/>
    </source>
</evidence>
<comment type="caution">
    <text evidence="4">The sequence shown here is derived from an EMBL/GenBank/DDBJ whole genome shotgun (WGS) entry which is preliminary data.</text>
</comment>
<feature type="repeat" description="PPR" evidence="3">
    <location>
        <begin position="192"/>
        <end position="226"/>
    </location>
</feature>
<dbReference type="EMBL" id="CACTIH010007260">
    <property type="protein sequence ID" value="CAA3006501.1"/>
    <property type="molecule type" value="Genomic_DNA"/>
</dbReference>
<dbReference type="NCBIfam" id="TIGR00756">
    <property type="entry name" value="PPR"/>
    <property type="match status" value="1"/>
</dbReference>
<sequence length="710" mass="81481">MFACHRASRIANSNVIRNLSSASTSKRTTRATSIADRDTFGTLSQSGSLRLNIHHADRNLPEDPSGYDKEEFDIEPRKNAYYYKYEISHHARQGAPGLRRALELFQEMKSKDRLAPTIDNFSPLLYGCAKAGYTKRAFELYEEFLKYDPKPSNSMVTCLINSCAESPFPEYGLERLRWFLPHIKAETNKKLNELHYNCAIKAFGKLGQLEEASRLVQEMIDEGITPTISTFNMLLIGCASHKEAGCSIAFRVFKRAKMFQLRPTVVTYRLLLRCIRDCGMGSPELVEATLKELPAVTGYEERLKYQSQNKRWTKGKTNISKRIGRDFTWVPLLCDIGASIKEAVELPKSRTVELPAKSDKSTGDRTASMYKQYLSGDSINLLASTTEVSSDLPTTIIVSPPKLPNLLLDDHLNLVTRIRSIKLDSLVRARDRLLLFGGLYGYLEAMMRDGCKPDIKTFSLMLDCIETTPENYLAYHKLAGDMKIERDLLFYDLLIRHICSFAKTSNPIELALDFIEKMHLDDIRPNISTFESLARGCSTWSLAKRLLDDINKCGFIASEVLIDNLFQSAISKMHFHLLSRLIEHAQANNFQPNLRLIESLERLRIGAWQDILRLEKNPNDEAKKYYDDLRIRRYDEFRIKLNRWLKNTDIRQEEHPWSQFKVDTRAKSDGFRKFQKHLNAMEKVKRDAFEKGQDFGNLAEEAKKLVESQA</sequence>
<organism evidence="4 5">
    <name type="scientific">Olea europaea subsp. europaea</name>
    <dbReference type="NCBI Taxonomy" id="158383"/>
    <lineage>
        <taxon>Eukaryota</taxon>
        <taxon>Viridiplantae</taxon>
        <taxon>Streptophyta</taxon>
        <taxon>Embryophyta</taxon>
        <taxon>Tracheophyta</taxon>
        <taxon>Spermatophyta</taxon>
        <taxon>Magnoliopsida</taxon>
        <taxon>eudicotyledons</taxon>
        <taxon>Gunneridae</taxon>
        <taxon>Pentapetalae</taxon>
        <taxon>asterids</taxon>
        <taxon>lamiids</taxon>
        <taxon>Lamiales</taxon>
        <taxon>Oleaceae</taxon>
        <taxon>Oleeae</taxon>
        <taxon>Olea</taxon>
    </lineage>
</organism>
<dbReference type="Pfam" id="PF01535">
    <property type="entry name" value="PPR"/>
    <property type="match status" value="1"/>
</dbReference>
<evidence type="ECO:0000313" key="5">
    <source>
        <dbReference type="Proteomes" id="UP000594638"/>
    </source>
</evidence>
<reference evidence="4 5" key="1">
    <citation type="submission" date="2019-12" db="EMBL/GenBank/DDBJ databases">
        <authorList>
            <person name="Alioto T."/>
            <person name="Alioto T."/>
            <person name="Gomez Garrido J."/>
        </authorList>
    </citation>
    <scope>NUCLEOTIDE SEQUENCE [LARGE SCALE GENOMIC DNA]</scope>
</reference>
<keyword evidence="2" id="KW-0677">Repeat</keyword>